<dbReference type="EMBL" id="JAFHDT010000004">
    <property type="protein sequence ID" value="KAI7810725.1"/>
    <property type="molecule type" value="Genomic_DNA"/>
</dbReference>
<accession>A0A9W7WYV1</accession>
<dbReference type="PANTHER" id="PTHR46880">
    <property type="entry name" value="RAS-ASSOCIATING DOMAIN-CONTAINING PROTEIN"/>
    <property type="match status" value="1"/>
</dbReference>
<proteinExistence type="predicted"/>
<dbReference type="Proteomes" id="UP001059041">
    <property type="component" value="Linkage Group LG4"/>
</dbReference>
<dbReference type="AlphaFoldDB" id="A0A9W7WYV1"/>
<sequence>MTGRESGLIAKLRKDFPSLKSIHCLAHKLELVVHDACKSVTGCNHFEIFISKLYTFYHQSPKNARLLHDAATHVNISLLKIGQIFSICWVASSFSTVRAVWQDFPALATQMQNASVDVSRTDLDRQKCSGLLRKLSSTGFVKDLALMKDVLRELQSLSLKLQSRNTSLTDASRWTYLTMEVLEAMKTTSGKSLAKAENINKGQFLQAVIDNLSVRLPDSEFTELLAPLEPSCWPKDRNSLVLYGEKEIHDLAKHLGVPTRAAVEEYRFWKLEGDSPGKTIKRLITASKTYLATSAECERGFSAMSDTANKRRNCLRAKSLSSVLFLDVNGPPLEQFDPKSFVLSWLKDGHRLSTATKTGRQAQTKADRPLWTVLGVKVMD</sequence>
<evidence type="ECO:0000313" key="2">
    <source>
        <dbReference type="Proteomes" id="UP001059041"/>
    </source>
</evidence>
<evidence type="ECO:0000313" key="1">
    <source>
        <dbReference type="EMBL" id="KAI7810725.1"/>
    </source>
</evidence>
<dbReference type="SUPFAM" id="SSF53098">
    <property type="entry name" value="Ribonuclease H-like"/>
    <property type="match status" value="1"/>
</dbReference>
<name>A0A9W7WYV1_TRIRA</name>
<gene>
    <name evidence="1" type="ORF">IRJ41_005853</name>
</gene>
<organism evidence="1 2">
    <name type="scientific">Triplophysa rosa</name>
    <name type="common">Cave loach</name>
    <dbReference type="NCBI Taxonomy" id="992332"/>
    <lineage>
        <taxon>Eukaryota</taxon>
        <taxon>Metazoa</taxon>
        <taxon>Chordata</taxon>
        <taxon>Craniata</taxon>
        <taxon>Vertebrata</taxon>
        <taxon>Euteleostomi</taxon>
        <taxon>Actinopterygii</taxon>
        <taxon>Neopterygii</taxon>
        <taxon>Teleostei</taxon>
        <taxon>Ostariophysi</taxon>
        <taxon>Cypriniformes</taxon>
        <taxon>Nemacheilidae</taxon>
        <taxon>Triplophysa</taxon>
    </lineage>
</organism>
<dbReference type="PANTHER" id="PTHR46880:SF8">
    <property type="entry name" value="E3 SUMO-PROTEIN LIGASE KIAA1586"/>
    <property type="match status" value="1"/>
</dbReference>
<evidence type="ECO:0008006" key="3">
    <source>
        <dbReference type="Google" id="ProtNLM"/>
    </source>
</evidence>
<keyword evidence="2" id="KW-1185">Reference proteome</keyword>
<protein>
    <recommendedName>
        <fullName evidence="3">HAT C-terminal dimerisation domain-containing protein</fullName>
    </recommendedName>
</protein>
<reference evidence="1" key="1">
    <citation type="submission" date="2021-02" db="EMBL/GenBank/DDBJ databases">
        <title>Comparative genomics reveals that relaxation of natural selection precedes convergent phenotypic evolution of cavefish.</title>
        <authorList>
            <person name="Peng Z."/>
        </authorList>
    </citation>
    <scope>NUCLEOTIDE SEQUENCE</scope>
    <source>
        <tissue evidence="1">Muscle</tissue>
    </source>
</reference>
<dbReference type="InterPro" id="IPR012337">
    <property type="entry name" value="RNaseH-like_sf"/>
</dbReference>
<comment type="caution">
    <text evidence="1">The sequence shown here is derived from an EMBL/GenBank/DDBJ whole genome shotgun (WGS) entry which is preliminary data.</text>
</comment>